<dbReference type="GO" id="GO:0008777">
    <property type="term" value="F:acetylornithine deacetylase activity"/>
    <property type="evidence" value="ECO:0007669"/>
    <property type="project" value="TreeGrafter"/>
</dbReference>
<dbReference type="Pfam" id="PF01546">
    <property type="entry name" value="Peptidase_M20"/>
    <property type="match status" value="1"/>
</dbReference>
<dbReference type="GO" id="GO:0006526">
    <property type="term" value="P:L-arginine biosynthetic process"/>
    <property type="evidence" value="ECO:0007669"/>
    <property type="project" value="TreeGrafter"/>
</dbReference>
<evidence type="ECO:0000259" key="9">
    <source>
        <dbReference type="Pfam" id="PF07687"/>
    </source>
</evidence>
<evidence type="ECO:0000256" key="3">
    <source>
        <dbReference type="ARBA" id="ARBA00022670"/>
    </source>
</evidence>
<accession>A0A0J8DEE7</accession>
<keyword evidence="11" id="KW-1185">Reference proteome</keyword>
<dbReference type="SUPFAM" id="SSF53187">
    <property type="entry name" value="Zn-dependent exopeptidases"/>
    <property type="match status" value="1"/>
</dbReference>
<dbReference type="InterPro" id="IPR001261">
    <property type="entry name" value="ArgE/DapE_CS"/>
</dbReference>
<evidence type="ECO:0000256" key="6">
    <source>
        <dbReference type="ARBA" id="ARBA00022833"/>
    </source>
</evidence>
<dbReference type="InterPro" id="IPR010964">
    <property type="entry name" value="M20A_pepV-rel"/>
</dbReference>
<dbReference type="GO" id="GO:0008237">
    <property type="term" value="F:metallopeptidase activity"/>
    <property type="evidence" value="ECO:0007669"/>
    <property type="project" value="UniProtKB-KW"/>
</dbReference>
<dbReference type="OrthoDB" id="9761532at2"/>
<dbReference type="PROSITE" id="PS00758">
    <property type="entry name" value="ARGE_DAPE_CPG2_1"/>
    <property type="match status" value="1"/>
</dbReference>
<gene>
    <name evidence="10" type="ORF">CLCY_9c00300</name>
</gene>
<dbReference type="GO" id="GO:0016805">
    <property type="term" value="F:dipeptidase activity"/>
    <property type="evidence" value="ECO:0007669"/>
    <property type="project" value="UniProtKB-KW"/>
</dbReference>
<keyword evidence="7" id="KW-0224">Dipeptidase</keyword>
<evidence type="ECO:0000313" key="11">
    <source>
        <dbReference type="Proteomes" id="UP000036756"/>
    </source>
</evidence>
<dbReference type="Gene3D" id="3.30.70.360">
    <property type="match status" value="2"/>
</dbReference>
<dbReference type="RefSeq" id="WP_048569807.1">
    <property type="nucleotide sequence ID" value="NZ_LFVU01000006.1"/>
</dbReference>
<dbReference type="GO" id="GO:0006508">
    <property type="term" value="P:proteolysis"/>
    <property type="evidence" value="ECO:0007669"/>
    <property type="project" value="UniProtKB-KW"/>
</dbReference>
<comment type="cofactor">
    <cofactor evidence="1">
        <name>Zn(2+)</name>
        <dbReference type="ChEBI" id="CHEBI:29105"/>
    </cofactor>
</comment>
<reference evidence="10 11" key="1">
    <citation type="submission" date="2015-06" db="EMBL/GenBank/DDBJ databases">
        <title>Draft genome sequence of the purine-degrading Clostridium cylindrosporum HC-1 (DSM 605).</title>
        <authorList>
            <person name="Poehlein A."/>
            <person name="Schiel-Bengelsdorf B."/>
            <person name="Bengelsdorf F."/>
            <person name="Daniel R."/>
            <person name="Duerre P."/>
        </authorList>
    </citation>
    <scope>NUCLEOTIDE SEQUENCE [LARGE SCALE GENOMIC DNA]</scope>
    <source>
        <strain evidence="10 11">DSM 605</strain>
    </source>
</reference>
<keyword evidence="3" id="KW-0645">Protease</keyword>
<dbReference type="InterPro" id="IPR011650">
    <property type="entry name" value="Peptidase_M20_dimer"/>
</dbReference>
<evidence type="ECO:0000256" key="4">
    <source>
        <dbReference type="ARBA" id="ARBA00022723"/>
    </source>
</evidence>
<dbReference type="Gene3D" id="3.40.630.10">
    <property type="entry name" value="Zn peptidases"/>
    <property type="match status" value="1"/>
</dbReference>
<dbReference type="InterPro" id="IPR036264">
    <property type="entry name" value="Bact_exopeptidase_dim_dom"/>
</dbReference>
<dbReference type="PANTHER" id="PTHR43808">
    <property type="entry name" value="ACETYLORNITHINE DEACETYLASE"/>
    <property type="match status" value="1"/>
</dbReference>
<dbReference type="NCBIfam" id="TIGR01887">
    <property type="entry name" value="dipeptidaselike"/>
    <property type="match status" value="1"/>
</dbReference>
<dbReference type="AlphaFoldDB" id="A0A0J8DEE7"/>
<dbReference type="PATRIC" id="fig|1121307.3.peg.2613"/>
<dbReference type="PANTHER" id="PTHR43808:SF31">
    <property type="entry name" value="N-ACETYL-L-CITRULLINE DEACETYLASE"/>
    <property type="match status" value="1"/>
</dbReference>
<comment type="similarity">
    <text evidence="2">Belongs to the peptidase M20A family.</text>
</comment>
<keyword evidence="4" id="KW-0479">Metal-binding</keyword>
<dbReference type="Proteomes" id="UP000036756">
    <property type="component" value="Unassembled WGS sequence"/>
</dbReference>
<organism evidence="10 11">
    <name type="scientific">Clostridium cylindrosporum DSM 605</name>
    <dbReference type="NCBI Taxonomy" id="1121307"/>
    <lineage>
        <taxon>Bacteria</taxon>
        <taxon>Bacillati</taxon>
        <taxon>Bacillota</taxon>
        <taxon>Clostridia</taxon>
        <taxon>Eubacteriales</taxon>
        <taxon>Clostridiaceae</taxon>
        <taxon>Clostridium</taxon>
    </lineage>
</organism>
<dbReference type="GO" id="GO:0008270">
    <property type="term" value="F:zinc ion binding"/>
    <property type="evidence" value="ECO:0007669"/>
    <property type="project" value="InterPro"/>
</dbReference>
<keyword evidence="8" id="KW-0482">Metalloprotease</keyword>
<evidence type="ECO:0000256" key="5">
    <source>
        <dbReference type="ARBA" id="ARBA00022801"/>
    </source>
</evidence>
<dbReference type="SUPFAM" id="SSF55031">
    <property type="entry name" value="Bacterial exopeptidase dimerisation domain"/>
    <property type="match status" value="1"/>
</dbReference>
<feature type="domain" description="Peptidase M20 dimerisation" evidence="9">
    <location>
        <begin position="253"/>
        <end position="365"/>
    </location>
</feature>
<evidence type="ECO:0000313" key="10">
    <source>
        <dbReference type="EMBL" id="KMT22599.1"/>
    </source>
</evidence>
<dbReference type="Pfam" id="PF07687">
    <property type="entry name" value="M20_dimer"/>
    <property type="match status" value="1"/>
</dbReference>
<dbReference type="InterPro" id="IPR002933">
    <property type="entry name" value="Peptidase_M20"/>
</dbReference>
<dbReference type="STRING" id="1121307.CLCY_9c00300"/>
<name>A0A0J8DEE7_CLOCY</name>
<evidence type="ECO:0000256" key="8">
    <source>
        <dbReference type="ARBA" id="ARBA00023049"/>
    </source>
</evidence>
<dbReference type="InterPro" id="IPR050072">
    <property type="entry name" value="Peptidase_M20A"/>
</dbReference>
<sequence length="462" mass="51630">MNLEKTIDVLREEIIKSTRELIAIESIESSPKDNMPFGENIQKALDYALNLSRKMGFKVVNLDNYIGYAEFGEGDEYIAILGHLDVVPEGEGWIGSPYSGDLIDGKIYGRGALDDKGPTIAALYALKAIKDSNIKINKRVRIIFGTNEETGCTDIPYYLEREKPPIMGFTPDADFPVIHGEKGLLIFDVMKEVLDRQTSSFKVVYIKGGTRENMVPDYCESEILTEEKSKFIDIFKRFIDDTYFDMKFEETDMGFIIKSYGVSAHGSTPHLGKNAIMQLVNLLALLNLNGSLGEFISFLNNKISFSTKGEGLEINLHDEVSGSLSMNLGIIDVKMERCLVSLDVRHPVTFKLEDVMKPLKKNLIKEGMKIQNLTYNDPLYFDVDHPLVKSLQDVYCKITGEDVGPITIGGGTYAKEMPNTVAFGPSFPGNEDVAHKPNEYISVEDLITCCKIYSNAILKLSE</sequence>
<comment type="caution">
    <text evidence="10">The sequence shown here is derived from an EMBL/GenBank/DDBJ whole genome shotgun (WGS) entry which is preliminary data.</text>
</comment>
<protein>
    <submittedName>
        <fullName evidence="10">Dipeptidase</fullName>
    </submittedName>
</protein>
<evidence type="ECO:0000256" key="7">
    <source>
        <dbReference type="ARBA" id="ARBA00022997"/>
    </source>
</evidence>
<dbReference type="NCBIfam" id="NF005591">
    <property type="entry name" value="PRK07318.1"/>
    <property type="match status" value="1"/>
</dbReference>
<keyword evidence="5" id="KW-0378">Hydrolase</keyword>
<evidence type="ECO:0000256" key="1">
    <source>
        <dbReference type="ARBA" id="ARBA00001947"/>
    </source>
</evidence>
<keyword evidence="6" id="KW-0862">Zinc</keyword>
<dbReference type="EMBL" id="LFVU01000006">
    <property type="protein sequence ID" value="KMT22599.1"/>
    <property type="molecule type" value="Genomic_DNA"/>
</dbReference>
<dbReference type="CDD" id="cd03888">
    <property type="entry name" value="M20_PepV"/>
    <property type="match status" value="1"/>
</dbReference>
<proteinExistence type="inferred from homology"/>
<evidence type="ECO:0000256" key="2">
    <source>
        <dbReference type="ARBA" id="ARBA00006247"/>
    </source>
</evidence>